<keyword evidence="4" id="KW-0436">Ligase</keyword>
<keyword evidence="6" id="KW-0479">Metal-binding</keyword>
<evidence type="ECO:0000313" key="18">
    <source>
        <dbReference type="Proteomes" id="UP000178264"/>
    </source>
</evidence>
<protein>
    <submittedName>
        <fullName evidence="17">Uncharacterized protein</fullName>
    </submittedName>
</protein>
<evidence type="ECO:0000256" key="3">
    <source>
        <dbReference type="ARBA" id="ARBA00022571"/>
    </source>
</evidence>
<dbReference type="FunFam" id="3.30.470.20:FF:000026">
    <property type="entry name" value="Carbamoyl-phosphate synthase large chain"/>
    <property type="match status" value="1"/>
</dbReference>
<dbReference type="Gene3D" id="3.40.50.1380">
    <property type="entry name" value="Methylglyoxal synthase-like domain"/>
    <property type="match status" value="1"/>
</dbReference>
<dbReference type="GO" id="GO:0005524">
    <property type="term" value="F:ATP binding"/>
    <property type="evidence" value="ECO:0007669"/>
    <property type="project" value="UniProtKB-UniRule"/>
</dbReference>
<dbReference type="InterPro" id="IPR011761">
    <property type="entry name" value="ATP-grasp"/>
</dbReference>
<reference evidence="17 18" key="1">
    <citation type="journal article" date="2016" name="Nat. Commun.">
        <title>Thousands of microbial genomes shed light on interconnected biogeochemical processes in an aquifer system.</title>
        <authorList>
            <person name="Anantharaman K."/>
            <person name="Brown C.T."/>
            <person name="Hug L.A."/>
            <person name="Sharon I."/>
            <person name="Castelle C.J."/>
            <person name="Probst A.J."/>
            <person name="Thomas B.C."/>
            <person name="Singh A."/>
            <person name="Wilkins M.J."/>
            <person name="Karaoz U."/>
            <person name="Brodie E.L."/>
            <person name="Williams K.H."/>
            <person name="Hubbard S.S."/>
            <person name="Banfield J.F."/>
        </authorList>
    </citation>
    <scope>NUCLEOTIDE SEQUENCE [LARGE SCALE GENOMIC DNA]</scope>
</reference>
<organism evidence="17 18">
    <name type="scientific">Candidatus Uhrbacteria bacterium RIFCSPLOWO2_02_FULL_49_11</name>
    <dbReference type="NCBI Taxonomy" id="1802409"/>
    <lineage>
        <taxon>Bacteria</taxon>
        <taxon>Candidatus Uhriibacteriota</taxon>
    </lineage>
</organism>
<gene>
    <name evidence="17" type="ORF">A3I42_03695</name>
</gene>
<dbReference type="Pfam" id="PF02787">
    <property type="entry name" value="CPSase_L_D3"/>
    <property type="match status" value="1"/>
</dbReference>
<comment type="catalytic activity">
    <reaction evidence="12">
        <text>hydrogencarbonate + L-glutamine + 2 ATP + H2O = carbamoyl phosphate + L-glutamate + 2 ADP + phosphate + 2 H(+)</text>
        <dbReference type="Rhea" id="RHEA:18633"/>
        <dbReference type="ChEBI" id="CHEBI:15377"/>
        <dbReference type="ChEBI" id="CHEBI:15378"/>
        <dbReference type="ChEBI" id="CHEBI:17544"/>
        <dbReference type="ChEBI" id="CHEBI:29985"/>
        <dbReference type="ChEBI" id="CHEBI:30616"/>
        <dbReference type="ChEBI" id="CHEBI:43474"/>
        <dbReference type="ChEBI" id="CHEBI:58228"/>
        <dbReference type="ChEBI" id="CHEBI:58359"/>
        <dbReference type="ChEBI" id="CHEBI:456216"/>
        <dbReference type="EC" id="6.3.5.5"/>
    </reaction>
</comment>
<comment type="similarity">
    <text evidence="2">Belongs to the CarB family.</text>
</comment>
<keyword evidence="10" id="KW-0464">Manganese</keyword>
<dbReference type="InterPro" id="IPR013815">
    <property type="entry name" value="ATP_grasp_subdomain_1"/>
</dbReference>
<feature type="domain" description="ATP-grasp" evidence="15">
    <location>
        <begin position="138"/>
        <end position="399"/>
    </location>
</feature>
<proteinExistence type="inferred from homology"/>
<dbReference type="SUPFAM" id="SSF48108">
    <property type="entry name" value="Carbamoyl phosphate synthetase, large subunit connection domain"/>
    <property type="match status" value="1"/>
</dbReference>
<dbReference type="FunFam" id="3.30.1490.20:FF:000001">
    <property type="entry name" value="Carbamoyl-phosphate synthase large chain"/>
    <property type="match status" value="1"/>
</dbReference>
<dbReference type="Pfam" id="PF25596">
    <property type="entry name" value="CPSase_L_D1"/>
    <property type="match status" value="2"/>
</dbReference>
<dbReference type="GO" id="GO:0005737">
    <property type="term" value="C:cytoplasm"/>
    <property type="evidence" value="ECO:0007669"/>
    <property type="project" value="TreeGrafter"/>
</dbReference>
<dbReference type="InterPro" id="IPR036914">
    <property type="entry name" value="MGS-like_dom_sf"/>
</dbReference>
<dbReference type="GO" id="GO:0046872">
    <property type="term" value="F:metal ion binding"/>
    <property type="evidence" value="ECO:0007669"/>
    <property type="project" value="UniProtKB-KW"/>
</dbReference>
<dbReference type="PRINTS" id="PR00098">
    <property type="entry name" value="CPSASE"/>
</dbReference>
<evidence type="ECO:0000256" key="5">
    <source>
        <dbReference type="ARBA" id="ARBA00022605"/>
    </source>
</evidence>
<dbReference type="AlphaFoldDB" id="A0A1F7VAT0"/>
<evidence type="ECO:0000256" key="8">
    <source>
        <dbReference type="ARBA" id="ARBA00022741"/>
    </source>
</evidence>
<evidence type="ECO:0000256" key="2">
    <source>
        <dbReference type="ARBA" id="ARBA00009799"/>
    </source>
</evidence>
<evidence type="ECO:0000259" key="16">
    <source>
        <dbReference type="PROSITE" id="PS51855"/>
    </source>
</evidence>
<dbReference type="GO" id="GO:0004087">
    <property type="term" value="F:carbamoyl-phosphate synthase (ammonia) activity"/>
    <property type="evidence" value="ECO:0007669"/>
    <property type="project" value="UniProtKB-EC"/>
</dbReference>
<name>A0A1F7VAT0_9BACT</name>
<dbReference type="InterPro" id="IPR005483">
    <property type="entry name" value="CPSase_dom"/>
</dbReference>
<dbReference type="Gene3D" id="3.30.1490.20">
    <property type="entry name" value="ATP-grasp fold, A domain"/>
    <property type="match status" value="1"/>
</dbReference>
<dbReference type="Gene3D" id="3.30.470.20">
    <property type="entry name" value="ATP-grasp fold, B domain"/>
    <property type="match status" value="3"/>
</dbReference>
<evidence type="ECO:0000256" key="6">
    <source>
        <dbReference type="ARBA" id="ARBA00022723"/>
    </source>
</evidence>
<feature type="compositionally biased region" description="Polar residues" evidence="14">
    <location>
        <begin position="309"/>
        <end position="326"/>
    </location>
</feature>
<keyword evidence="3" id="KW-0055">Arginine biosynthesis</keyword>
<dbReference type="GO" id="GO:0006541">
    <property type="term" value="P:glutamine metabolic process"/>
    <property type="evidence" value="ECO:0007669"/>
    <property type="project" value="TreeGrafter"/>
</dbReference>
<dbReference type="InterPro" id="IPR036897">
    <property type="entry name" value="CarbamoylP_synth_lsu_oligo_sf"/>
</dbReference>
<accession>A0A1F7VAT0</accession>
<dbReference type="Proteomes" id="UP000178264">
    <property type="component" value="Unassembled WGS sequence"/>
</dbReference>
<evidence type="ECO:0000256" key="11">
    <source>
        <dbReference type="ARBA" id="ARBA00047359"/>
    </source>
</evidence>
<feature type="region of interest" description="Disordered" evidence="14">
    <location>
        <begin position="308"/>
        <end position="351"/>
    </location>
</feature>
<evidence type="ECO:0000256" key="4">
    <source>
        <dbReference type="ARBA" id="ARBA00022598"/>
    </source>
</evidence>
<sequence length="1148" mass="127258">MKSKTSSRRKPPKKVFIIGSGGLKIGQAGEFDYSGSQAIKALKEEGIKTVLLNPNIATVQTDADFADRVYFLPLTYHFAVRIITRERPDAILLNVGGQSALNLGLELDREGVLKRHRVRVLGTSLKTIHDTEDRAAFSARLQKIGIAVPRGTTVKTVEEGLLFAKRIAYPVMVRMGFALGGLGSGYARNPRELRELLGTALSQGEEALLEEYLGGWKEIEYEIMRDSFGNAVTVCNMENMDPMGIHTGESIVVAPSQTLSNEEYHLLRAMALKVAHNLDIVGECNIQFALEPKPKFFSQRGMVVEKPSSIRSLSKRGSTAQESVSEASRARMRRNGAERSREPNGSFLAGETDRVFPAGRAERPRVRVIEVNARLSRSSALASKATGYPLAFVATKVALGIPLHAIPNAITRATGSFFEPALDYIAVKIPRWDLTKFRAAELTIGSEMKSVGEVMALGRSFPEALQKAVRMLCLGKELFINNGYHDLGKALRDIRIPTPSRLFALAFALEHKVSVSRITRLSGIDPWFLSHLKIIAGAYASLRAKGWDEMKRNTPALKTLKQLGFSDACIAEACARTEHAVRRLRKQCGVVPTVKQIDTTAGEFPAKTNYLYCTYHGSAHDVVRERRPAIVLGSGPYRIGSSVEFDWCCVNTVKTLRKKKIRTVVVNSNPETVSTDYDMSDRLYFEELTLERILDICEFERPRGLVVSMGGQVPNNLALSLAHAKVPLWGTSALNIDRAEDRHKFSALLDQLKVDQPAWKELTTVDNACAFANTAGYPVLVRPSYVLSGSAMNIAEDKEELTRYLTAASAVTPDHPVVVSKFIEGAKEVEIDGVAQKGELVLYAVTEHVEHAGVHSGDATVVYPPQRLFLETTRRVKLVCRNIVKELDITGPFNIQFLVKDNRIQVIECNLRASRSFPFVSKVSRYNFIDFATRAMLGEDIRGDYRTLDLDYVAVKAPKYSFSRIKGADPKPTVEMASTGEVACFGDSYEEAFLKAIAAAGNYYPQKTILLSIGPDTAKGILFPDIQALTRQGFTFAATEHTANFLEDNGVKTLRLRKVSEGGSPNVSEWIGRRKVDCVINIPERRQTSSARSDGFFIRRLAVDSHIPLHTDLKIAKLYLRSLSTTKEEDLSVKAWDEYITAERWWKG</sequence>
<dbReference type="InterPro" id="IPR011607">
    <property type="entry name" value="MGS-like_dom"/>
</dbReference>
<keyword evidence="7" id="KW-0677">Repeat</keyword>
<dbReference type="NCBIfam" id="NF003671">
    <property type="entry name" value="PRK05294.1"/>
    <property type="match status" value="1"/>
</dbReference>
<dbReference type="SUPFAM" id="SSF56059">
    <property type="entry name" value="Glutathione synthetase ATP-binding domain-like"/>
    <property type="match status" value="3"/>
</dbReference>
<feature type="domain" description="MGS-like" evidence="16">
    <location>
        <begin position="1002"/>
        <end position="1148"/>
    </location>
</feature>
<keyword evidence="5" id="KW-0028">Amino-acid biosynthesis</keyword>
<dbReference type="SMART" id="SM00851">
    <property type="entry name" value="MGS"/>
    <property type="match status" value="1"/>
</dbReference>
<comment type="pathway">
    <text evidence="1">Amino-acid biosynthesis; L-arginine biosynthesis; carbamoyl phosphate from bicarbonate: step 1/1.</text>
</comment>
<dbReference type="InterPro" id="IPR058047">
    <property type="entry name" value="CPSase_preATP-grasp"/>
</dbReference>
<evidence type="ECO:0000256" key="9">
    <source>
        <dbReference type="ARBA" id="ARBA00022840"/>
    </source>
</evidence>
<evidence type="ECO:0000256" key="13">
    <source>
        <dbReference type="PROSITE-ProRule" id="PRU00409"/>
    </source>
</evidence>
<dbReference type="PROSITE" id="PS51855">
    <property type="entry name" value="MGS"/>
    <property type="match status" value="1"/>
</dbReference>
<dbReference type="PROSITE" id="PS00866">
    <property type="entry name" value="CPSASE_1"/>
    <property type="match status" value="1"/>
</dbReference>
<dbReference type="InterPro" id="IPR005479">
    <property type="entry name" value="CPAse_ATP-bd"/>
</dbReference>
<dbReference type="Gene3D" id="1.10.1030.10">
    <property type="entry name" value="Carbamoyl-phosphate synthetase, large subunit oligomerisation domain"/>
    <property type="match status" value="1"/>
</dbReference>
<evidence type="ECO:0000313" key="17">
    <source>
        <dbReference type="EMBL" id="OGL87606.1"/>
    </source>
</evidence>
<evidence type="ECO:0000256" key="1">
    <source>
        <dbReference type="ARBA" id="ARBA00005077"/>
    </source>
</evidence>
<dbReference type="SUPFAM" id="SSF52440">
    <property type="entry name" value="PreATP-grasp domain"/>
    <property type="match status" value="2"/>
</dbReference>
<dbReference type="SUPFAM" id="SSF52335">
    <property type="entry name" value="Methylglyoxal synthase-like"/>
    <property type="match status" value="1"/>
</dbReference>
<evidence type="ECO:0000256" key="10">
    <source>
        <dbReference type="ARBA" id="ARBA00023211"/>
    </source>
</evidence>
<dbReference type="GO" id="GO:0004088">
    <property type="term" value="F:carbamoyl-phosphate synthase (glutamine-hydrolyzing) activity"/>
    <property type="evidence" value="ECO:0007669"/>
    <property type="project" value="UniProtKB-EC"/>
</dbReference>
<dbReference type="Pfam" id="PF02786">
    <property type="entry name" value="CPSase_L_D2"/>
    <property type="match status" value="3"/>
</dbReference>
<keyword evidence="9 13" id="KW-0067">ATP-binding</keyword>
<dbReference type="FunFam" id="3.40.50.20:FF:000002">
    <property type="entry name" value="Carbamoyl-phosphate synthase large chain"/>
    <property type="match status" value="1"/>
</dbReference>
<dbReference type="PROSITE" id="PS00867">
    <property type="entry name" value="CPSASE_2"/>
    <property type="match status" value="2"/>
</dbReference>
<dbReference type="FunFam" id="3.40.50.20:FF:000001">
    <property type="entry name" value="Carbamoyl-phosphate synthase large chain"/>
    <property type="match status" value="1"/>
</dbReference>
<keyword evidence="8 13" id="KW-0547">Nucleotide-binding</keyword>
<comment type="caution">
    <text evidence="17">The sequence shown here is derived from an EMBL/GenBank/DDBJ whole genome shotgun (WGS) entry which is preliminary data.</text>
</comment>
<dbReference type="EMBL" id="MGER01000070">
    <property type="protein sequence ID" value="OGL87606.1"/>
    <property type="molecule type" value="Genomic_DNA"/>
</dbReference>
<dbReference type="Pfam" id="PF02142">
    <property type="entry name" value="MGS"/>
    <property type="match status" value="1"/>
</dbReference>
<comment type="catalytic activity">
    <reaction evidence="11">
        <text>hydrogencarbonate + NH4(+) + 2 ATP = carbamoyl phosphate + 2 ADP + phosphate + 2 H(+)</text>
        <dbReference type="Rhea" id="RHEA:18029"/>
        <dbReference type="ChEBI" id="CHEBI:15378"/>
        <dbReference type="ChEBI" id="CHEBI:17544"/>
        <dbReference type="ChEBI" id="CHEBI:28938"/>
        <dbReference type="ChEBI" id="CHEBI:30616"/>
        <dbReference type="ChEBI" id="CHEBI:43474"/>
        <dbReference type="ChEBI" id="CHEBI:58228"/>
        <dbReference type="ChEBI" id="CHEBI:456216"/>
        <dbReference type="EC" id="6.3.4.16"/>
    </reaction>
</comment>
<dbReference type="InterPro" id="IPR005480">
    <property type="entry name" value="CPSase_lsu_oligo"/>
</dbReference>
<dbReference type="Gene3D" id="3.40.50.20">
    <property type="match status" value="2"/>
</dbReference>
<feature type="domain" description="ATP-grasp" evidence="15">
    <location>
        <begin position="746"/>
        <end position="937"/>
    </location>
</feature>
<dbReference type="GO" id="GO:0006526">
    <property type="term" value="P:L-arginine biosynthetic process"/>
    <property type="evidence" value="ECO:0007669"/>
    <property type="project" value="UniProtKB-KW"/>
</dbReference>
<evidence type="ECO:0000256" key="14">
    <source>
        <dbReference type="SAM" id="MobiDB-lite"/>
    </source>
</evidence>
<dbReference type="PANTHER" id="PTHR11405">
    <property type="entry name" value="CARBAMOYLTRANSFERASE FAMILY MEMBER"/>
    <property type="match status" value="1"/>
</dbReference>
<dbReference type="PANTHER" id="PTHR11405:SF53">
    <property type="entry name" value="CARBAMOYL-PHOSPHATE SYNTHASE [AMMONIA], MITOCHONDRIAL"/>
    <property type="match status" value="1"/>
</dbReference>
<evidence type="ECO:0000259" key="15">
    <source>
        <dbReference type="PROSITE" id="PS50975"/>
    </source>
</evidence>
<dbReference type="SMART" id="SM01096">
    <property type="entry name" value="CPSase_L_D3"/>
    <property type="match status" value="1"/>
</dbReference>
<evidence type="ECO:0000256" key="7">
    <source>
        <dbReference type="ARBA" id="ARBA00022737"/>
    </source>
</evidence>
<dbReference type="PROSITE" id="PS50975">
    <property type="entry name" value="ATP_GRASP"/>
    <property type="match status" value="2"/>
</dbReference>
<dbReference type="InterPro" id="IPR016185">
    <property type="entry name" value="PreATP-grasp_dom_sf"/>
</dbReference>
<evidence type="ECO:0000256" key="12">
    <source>
        <dbReference type="ARBA" id="ARBA00048816"/>
    </source>
</evidence>